<proteinExistence type="predicted"/>
<protein>
    <submittedName>
        <fullName evidence="1">Uncharacterized protein</fullName>
    </submittedName>
</protein>
<organism evidence="1">
    <name type="scientific">marine metagenome</name>
    <dbReference type="NCBI Taxonomy" id="408172"/>
    <lineage>
        <taxon>unclassified sequences</taxon>
        <taxon>metagenomes</taxon>
        <taxon>ecological metagenomes</taxon>
    </lineage>
</organism>
<accession>A0A382ARD8</accession>
<gene>
    <name evidence="1" type="ORF">METZ01_LOCUS156457</name>
</gene>
<name>A0A382ARD8_9ZZZZ</name>
<evidence type="ECO:0000313" key="1">
    <source>
        <dbReference type="EMBL" id="SVB03603.1"/>
    </source>
</evidence>
<reference evidence="1" key="1">
    <citation type="submission" date="2018-05" db="EMBL/GenBank/DDBJ databases">
        <authorList>
            <person name="Lanie J.A."/>
            <person name="Ng W.-L."/>
            <person name="Kazmierczak K.M."/>
            <person name="Andrzejewski T.M."/>
            <person name="Davidsen T.M."/>
            <person name="Wayne K.J."/>
            <person name="Tettelin H."/>
            <person name="Glass J.I."/>
            <person name="Rusch D."/>
            <person name="Podicherti R."/>
            <person name="Tsui H.-C.T."/>
            <person name="Winkler M.E."/>
        </authorList>
    </citation>
    <scope>NUCLEOTIDE SEQUENCE</scope>
</reference>
<dbReference type="EMBL" id="UINC01026336">
    <property type="protein sequence ID" value="SVB03603.1"/>
    <property type="molecule type" value="Genomic_DNA"/>
</dbReference>
<dbReference type="AlphaFoldDB" id="A0A382ARD8"/>
<feature type="non-terminal residue" evidence="1">
    <location>
        <position position="554"/>
    </location>
</feature>
<sequence>MLLVSTAASVDHDAGANLIGYNNKVYFSTYVNNVTTIIEIDGSTVTTIKTFDSGVYLQTIWTGRTYLPGVVSGGKLYFKTYKYTSGVGSTYTIWSYDGTTFASLFSVINQQSTGYLYPGDIFVYNDKIHFAMGSTSSSISNPGYSLYSLSGSDTTKVATISTGTVYMNPSNFTVLGNSLYFVQYSYSSGSSTYKLKKYDGSSITTLQTSSEYYQPFTVFDNKLYWTKSSYANSVYTFSLYYYDPSDGSSGGGGTAQQTTVSNGYMYGPVVFNSKLVFFKQYYNSSTNSEIVAYDGTSFSTLVDASNSGGYINYSSLFDEYQNRLLWSASSSGSAGNYKFYAYDGSSVYEPQNTTTPPVKLATASVLAYGSNKIISGAAESNDILYFSVKDNSASSDNLAIWSYTIAAPAFAEGYPVASNVSDDNFEIKAKTDKAGTIYYVVLTNGAATPTAAEVKAGTDASGNTDSVAVAGSTTLTAETEKSVSITSSISSGTSYDVYVVVEDNSSSPLLQSSASLIEITTSSTALPVFASGSPSATVASDGLSITLSITADVA</sequence>